<dbReference type="EMBL" id="GEVM01009064">
    <property type="protein sequence ID" value="JAU96874.1"/>
    <property type="molecule type" value="Transcribed_RNA"/>
</dbReference>
<name>A0A1J3JWY0_NOCCA</name>
<feature type="region of interest" description="Disordered" evidence="1">
    <location>
        <begin position="340"/>
        <end position="370"/>
    </location>
</feature>
<gene>
    <name evidence="3" type="ORF">MP_TR4915_c0_g1_i1_g.13245</name>
</gene>
<sequence length="370" mass="41691">MKEECAGAITAVFWNMDTCPVPQGFDARRVGPCIKRYLKKLGYTGPLTMCAFGLLTDIPSEDLRAVSSTGFILNVDPYGSNSLSSYVFCWTLNNSPPANIMVITHSTDRETSIDLDMTEHEGYNIIRPYPLGPASSTSTNAWENFLLAESLEDYPIETGESAWVCKVCCDLTGPCRTGQGFENFTTHISSQEHADQKLQWIFSRDPSEEPRARVEPSWKWEGFAPPPRPTPRPTQCPPLPYATTMSMHQPKPWEWECFPPHPHPHPHPYPHMFATSPGMIQPKPWEFFPPHPHMFATPTPSVCSHCAITISPKYPHMYATPTPCVCSHCATTISPKPWESFPQHPHMSATPTKARKKLKKKNLKKKNLKK</sequence>
<protein>
    <recommendedName>
        <fullName evidence="2">NYN domain-containing protein</fullName>
    </recommendedName>
</protein>
<feature type="compositionally biased region" description="Pro residues" evidence="1">
    <location>
        <begin position="224"/>
        <end position="234"/>
    </location>
</feature>
<dbReference type="AlphaFoldDB" id="A0A1J3JWY0"/>
<reference evidence="3" key="1">
    <citation type="submission" date="2016-07" db="EMBL/GenBank/DDBJ databases">
        <title>De novo transcriptome assembly of four accessions of the metal hyperaccumulator plant Noccaea caerulescens.</title>
        <authorList>
            <person name="Blande D."/>
            <person name="Halimaa P."/>
            <person name="Tervahauta A.I."/>
            <person name="Aarts M.G."/>
            <person name="Karenlampi S.O."/>
        </authorList>
    </citation>
    <scope>NUCLEOTIDE SEQUENCE</scope>
</reference>
<dbReference type="InterPro" id="IPR021139">
    <property type="entry name" value="NYN"/>
</dbReference>
<evidence type="ECO:0000313" key="3">
    <source>
        <dbReference type="EMBL" id="JAU96874.1"/>
    </source>
</evidence>
<dbReference type="PANTHER" id="PTHR14379">
    <property type="entry name" value="LIMKAIN B LKAP"/>
    <property type="match status" value="1"/>
</dbReference>
<feature type="domain" description="NYN" evidence="2">
    <location>
        <begin position="10"/>
        <end position="108"/>
    </location>
</feature>
<evidence type="ECO:0000256" key="1">
    <source>
        <dbReference type="SAM" id="MobiDB-lite"/>
    </source>
</evidence>
<accession>A0A1J3JWY0</accession>
<dbReference type="Pfam" id="PF01936">
    <property type="entry name" value="NYN"/>
    <property type="match status" value="1"/>
</dbReference>
<feature type="compositionally biased region" description="Basic residues" evidence="1">
    <location>
        <begin position="353"/>
        <end position="370"/>
    </location>
</feature>
<dbReference type="GO" id="GO:0005777">
    <property type="term" value="C:peroxisome"/>
    <property type="evidence" value="ECO:0007669"/>
    <property type="project" value="InterPro"/>
</dbReference>
<dbReference type="InterPro" id="IPR024768">
    <property type="entry name" value="Marf1"/>
</dbReference>
<proteinExistence type="predicted"/>
<organism evidence="3">
    <name type="scientific">Noccaea caerulescens</name>
    <name type="common">Alpine penny-cress</name>
    <name type="synonym">Thlaspi caerulescens</name>
    <dbReference type="NCBI Taxonomy" id="107243"/>
    <lineage>
        <taxon>Eukaryota</taxon>
        <taxon>Viridiplantae</taxon>
        <taxon>Streptophyta</taxon>
        <taxon>Embryophyta</taxon>
        <taxon>Tracheophyta</taxon>
        <taxon>Spermatophyta</taxon>
        <taxon>Magnoliopsida</taxon>
        <taxon>eudicotyledons</taxon>
        <taxon>Gunneridae</taxon>
        <taxon>Pentapetalae</taxon>
        <taxon>rosids</taxon>
        <taxon>malvids</taxon>
        <taxon>Brassicales</taxon>
        <taxon>Brassicaceae</taxon>
        <taxon>Coluteocarpeae</taxon>
        <taxon>Noccaea</taxon>
    </lineage>
</organism>
<evidence type="ECO:0000259" key="2">
    <source>
        <dbReference type="Pfam" id="PF01936"/>
    </source>
</evidence>
<dbReference type="CDD" id="cd10910">
    <property type="entry name" value="PIN_limkain_b1_N_like"/>
    <property type="match status" value="1"/>
</dbReference>
<dbReference type="GO" id="GO:0004540">
    <property type="term" value="F:RNA nuclease activity"/>
    <property type="evidence" value="ECO:0007669"/>
    <property type="project" value="InterPro"/>
</dbReference>
<dbReference type="GO" id="GO:0010468">
    <property type="term" value="P:regulation of gene expression"/>
    <property type="evidence" value="ECO:0007669"/>
    <property type="project" value="InterPro"/>
</dbReference>
<feature type="region of interest" description="Disordered" evidence="1">
    <location>
        <begin position="213"/>
        <end position="234"/>
    </location>
</feature>
<dbReference type="PANTHER" id="PTHR14379:SF19">
    <property type="entry name" value="ENDONUCLEASE OR GLYCOSYL HYDROLASE-RELATED"/>
    <property type="match status" value="1"/>
</dbReference>